<dbReference type="Proteomes" id="UP000187283">
    <property type="component" value="Unassembled WGS sequence"/>
</dbReference>
<accession>A0A1R1XLZ5</accession>
<comment type="caution">
    <text evidence="1">The sequence shown here is derived from an EMBL/GenBank/DDBJ whole genome shotgun (WGS) entry which is preliminary data.</text>
</comment>
<reference evidence="1 2" key="1">
    <citation type="submission" date="2017-01" db="EMBL/GenBank/DDBJ databases">
        <authorList>
            <person name="Mah S.A."/>
            <person name="Swanson W.J."/>
            <person name="Moy G.W."/>
            <person name="Vacquier V.D."/>
        </authorList>
    </citation>
    <scope>NUCLEOTIDE SEQUENCE [LARGE SCALE GENOMIC DNA]</scope>
    <source>
        <strain evidence="1 2">GSMNP</strain>
    </source>
</reference>
<organism evidence="1 2">
    <name type="scientific">Smittium culicis</name>
    <dbReference type="NCBI Taxonomy" id="133412"/>
    <lineage>
        <taxon>Eukaryota</taxon>
        <taxon>Fungi</taxon>
        <taxon>Fungi incertae sedis</taxon>
        <taxon>Zoopagomycota</taxon>
        <taxon>Kickxellomycotina</taxon>
        <taxon>Harpellomycetes</taxon>
        <taxon>Harpellales</taxon>
        <taxon>Legeriomycetaceae</taxon>
        <taxon>Smittium</taxon>
    </lineage>
</organism>
<name>A0A1R1XLZ5_9FUNG</name>
<evidence type="ECO:0000313" key="2">
    <source>
        <dbReference type="Proteomes" id="UP000187283"/>
    </source>
</evidence>
<sequence>MIKNGNKRIVKILYSAHEIIPDIKAIDLFKIDSFDSLHKKFRLKIYKTREKTISSSQDRPKITETYISHEYFYNREYYRVYSVGNFYESHFDNINENTQFSKINYISNIYGQLKFSQKKVLYIKCCKSLEYSILSGDYEMFEMIFEFYKPHFRITPLEDLFILAFSRGIITFI</sequence>
<dbReference type="OrthoDB" id="10584908at2759"/>
<dbReference type="EMBL" id="LSSN01002598">
    <property type="protein sequence ID" value="OMJ15652.1"/>
    <property type="molecule type" value="Genomic_DNA"/>
</dbReference>
<proteinExistence type="predicted"/>
<dbReference type="AlphaFoldDB" id="A0A1R1XLZ5"/>
<keyword evidence="2" id="KW-1185">Reference proteome</keyword>
<evidence type="ECO:0000313" key="1">
    <source>
        <dbReference type="EMBL" id="OMJ15652.1"/>
    </source>
</evidence>
<protein>
    <submittedName>
        <fullName evidence="1">Uncharacterized protein</fullName>
    </submittedName>
</protein>
<gene>
    <name evidence="1" type="ORF">AYI70_g7116</name>
</gene>